<keyword evidence="1" id="KW-0812">Transmembrane</keyword>
<accession>A0ABY7YXH2</accession>
<protein>
    <submittedName>
        <fullName evidence="2">Uncharacterized protein</fullName>
    </submittedName>
</protein>
<keyword evidence="3" id="KW-1185">Reference proteome</keyword>
<organism evidence="2 3">
    <name type="scientific">Devosia rhodophyticola</name>
    <dbReference type="NCBI Taxonomy" id="3026423"/>
    <lineage>
        <taxon>Bacteria</taxon>
        <taxon>Pseudomonadati</taxon>
        <taxon>Pseudomonadota</taxon>
        <taxon>Alphaproteobacteria</taxon>
        <taxon>Hyphomicrobiales</taxon>
        <taxon>Devosiaceae</taxon>
        <taxon>Devosia</taxon>
    </lineage>
</organism>
<evidence type="ECO:0000313" key="3">
    <source>
        <dbReference type="Proteomes" id="UP001222118"/>
    </source>
</evidence>
<sequence length="92" mass="9759">MAILVGVIIVLALLALALAVREAQAMVRLSPQSDGLAGFFWLGWWKFGAIKARISPDAAARYATYTRAITTFLVLIVLGSVLSSMFGSAASN</sequence>
<dbReference type="RefSeq" id="WP_282211306.1">
    <property type="nucleotide sequence ID" value="NZ_CP118247.1"/>
</dbReference>
<keyword evidence="1" id="KW-0472">Membrane</keyword>
<gene>
    <name evidence="2" type="ORF">PSQ90_16325</name>
</gene>
<evidence type="ECO:0000256" key="1">
    <source>
        <dbReference type="SAM" id="Phobius"/>
    </source>
</evidence>
<feature type="transmembrane region" description="Helical" evidence="1">
    <location>
        <begin position="64"/>
        <end position="86"/>
    </location>
</feature>
<evidence type="ECO:0000313" key="2">
    <source>
        <dbReference type="EMBL" id="WDR05788.1"/>
    </source>
</evidence>
<keyword evidence="1" id="KW-1133">Transmembrane helix</keyword>
<proteinExistence type="predicted"/>
<dbReference type="EMBL" id="CP118247">
    <property type="protein sequence ID" value="WDR05788.1"/>
    <property type="molecule type" value="Genomic_DNA"/>
</dbReference>
<dbReference type="Proteomes" id="UP001222118">
    <property type="component" value="Chromosome"/>
</dbReference>
<feature type="transmembrane region" description="Helical" evidence="1">
    <location>
        <begin position="35"/>
        <end position="52"/>
    </location>
</feature>
<name>A0ABY7YXH2_9HYPH</name>
<reference evidence="2 3" key="1">
    <citation type="submission" date="2023-02" db="EMBL/GenBank/DDBJ databases">
        <title>Devosia chondri sp. nov., isolated from the phycosphere of marine algae.</title>
        <authorList>
            <person name="Kim J.M."/>
            <person name="Lee J.K."/>
            <person name="Choi B.J."/>
            <person name="Bayburt H."/>
            <person name="Jeon C.O."/>
        </authorList>
    </citation>
    <scope>NUCLEOTIDE SEQUENCE [LARGE SCALE GENOMIC DNA]</scope>
    <source>
        <strain evidence="2 3">G2-5</strain>
    </source>
</reference>